<dbReference type="AlphaFoldDB" id="I3X8F1"/>
<accession>I3X8F1</accession>
<dbReference type="KEGG" id="sfd:USDA257_c36000"/>
<organism evidence="1 3">
    <name type="scientific">Sinorhizobium fredii (strain USDA 257)</name>
    <dbReference type="NCBI Taxonomy" id="1185652"/>
    <lineage>
        <taxon>Bacteria</taxon>
        <taxon>Pseudomonadati</taxon>
        <taxon>Pseudomonadota</taxon>
        <taxon>Alphaproteobacteria</taxon>
        <taxon>Hyphomicrobiales</taxon>
        <taxon>Rhizobiaceae</taxon>
        <taxon>Sinorhizobium/Ensifer group</taxon>
        <taxon>Sinorhizobium</taxon>
    </lineage>
</organism>
<dbReference type="HOGENOM" id="CLU_2737867_0_0_5"/>
<dbReference type="PATRIC" id="fig|1185652.3.peg.3735"/>
<evidence type="ECO:0000313" key="2">
    <source>
        <dbReference type="EMBL" id="AFL52883.1"/>
    </source>
</evidence>
<dbReference type="EMBL" id="CP003563">
    <property type="protein sequence ID" value="AFL52157.1"/>
    <property type="molecule type" value="Genomic_DNA"/>
</dbReference>
<reference evidence="1 3" key="1">
    <citation type="journal article" date="2012" name="J. Bacteriol.">
        <title>Complete genome sequence of the broad-host-range strain Sinorhizobium fredii USDA257.</title>
        <authorList>
            <person name="Schuldes J."/>
            <person name="Rodriguez Orbegoso M."/>
            <person name="Schmeisser C."/>
            <person name="Krishnan H.B."/>
            <person name="Daniel R."/>
            <person name="Streit W.R."/>
        </authorList>
    </citation>
    <scope>NUCLEOTIDE SEQUENCE [LARGE SCALE GENOMIC DNA]</scope>
    <source>
        <strain evidence="1 3">USDA 257</strain>
    </source>
</reference>
<protein>
    <submittedName>
        <fullName evidence="1">Uncharacterized protein</fullName>
    </submittedName>
</protein>
<dbReference type="Proteomes" id="UP000006180">
    <property type="component" value="Chromosome"/>
</dbReference>
<dbReference type="RefSeq" id="WP_014764295.1">
    <property type="nucleotide sequence ID" value="NC_018000.1"/>
</dbReference>
<dbReference type="EMBL" id="CP003563">
    <property type="protein sequence ID" value="AFL52883.1"/>
    <property type="molecule type" value="Genomic_DNA"/>
</dbReference>
<name>I3X8F1_SINF2</name>
<proteinExistence type="predicted"/>
<gene>
    <name evidence="1" type="ORF">USDA257_c36000</name>
    <name evidence="2" type="ORF">USDA257_c43440</name>
</gene>
<dbReference type="STRING" id="1185652.USDA257_c36000"/>
<evidence type="ECO:0000313" key="3">
    <source>
        <dbReference type="Proteomes" id="UP000006180"/>
    </source>
</evidence>
<sequence length="71" mass="7786">MKAECEPLADAIARHRQSFSGEGIFALVTMPDGTGFYCVPDGEQMSATRLSRAEMLEKLIELYGLSAFRGN</sequence>
<dbReference type="KEGG" id="sfd:USDA257_c43440"/>
<evidence type="ECO:0000313" key="1">
    <source>
        <dbReference type="EMBL" id="AFL52157.1"/>
    </source>
</evidence>